<gene>
    <name evidence="2" type="ORF">JCM19302_2332</name>
    <name evidence="3" type="ORF">JCM19538_3204</name>
</gene>
<dbReference type="EMBL" id="BBNS01000029">
    <property type="protein sequence ID" value="GAL72672.1"/>
    <property type="molecule type" value="Genomic_DNA"/>
</dbReference>
<evidence type="ECO:0000256" key="1">
    <source>
        <dbReference type="SAM" id="Phobius"/>
    </source>
</evidence>
<evidence type="ECO:0000313" key="4">
    <source>
        <dbReference type="Proteomes" id="UP000029646"/>
    </source>
</evidence>
<reference evidence="5" key="1">
    <citation type="journal article" date="2014" name="Genome Announc.">
        <title>Draft Genome Sequence of Marine Flavobacterium Jejuia pallidilutea Strain 11shimoA1 and Pigmentation Mutants.</title>
        <authorList>
            <person name="Takatani N."/>
            <person name="Nakanishi M."/>
            <person name="Meirelles P."/>
            <person name="Mino S."/>
            <person name="Suda W."/>
            <person name="Oshima K."/>
            <person name="Hattori M."/>
            <person name="Ohkuma M."/>
            <person name="Hosokawa M."/>
            <person name="Miyashita K."/>
            <person name="Thompson F.L."/>
            <person name="Niwa A."/>
            <person name="Sawabe T."/>
            <person name="Sawabe T."/>
        </authorList>
    </citation>
    <scope>NUCLEOTIDE SEQUENCE [LARGE SCALE GENOMIC DNA]</scope>
    <source>
        <strain evidence="5">JCM 19538</strain>
    </source>
</reference>
<organism evidence="2 4">
    <name type="scientific">Jejuia pallidilutea</name>
    <dbReference type="NCBI Taxonomy" id="504487"/>
    <lineage>
        <taxon>Bacteria</taxon>
        <taxon>Pseudomonadati</taxon>
        <taxon>Bacteroidota</taxon>
        <taxon>Flavobacteriia</taxon>
        <taxon>Flavobacteriales</taxon>
        <taxon>Flavobacteriaceae</taxon>
        <taxon>Jejuia</taxon>
    </lineage>
</organism>
<evidence type="ECO:0000313" key="2">
    <source>
        <dbReference type="EMBL" id="GAL72672.1"/>
    </source>
</evidence>
<dbReference type="Proteomes" id="UP000029646">
    <property type="component" value="Unassembled WGS sequence"/>
</dbReference>
<feature type="transmembrane region" description="Helical" evidence="1">
    <location>
        <begin position="142"/>
        <end position="159"/>
    </location>
</feature>
<keyword evidence="1" id="KW-1133">Transmembrane helix</keyword>
<name>A0A090WZ71_9FLAO</name>
<dbReference type="EMBL" id="BBNY01000003">
    <property type="protein sequence ID" value="GAL88691.1"/>
    <property type="molecule type" value="Genomic_DNA"/>
</dbReference>
<comment type="caution">
    <text evidence="2">The sequence shown here is derived from an EMBL/GenBank/DDBJ whole genome shotgun (WGS) entry which is preliminary data.</text>
</comment>
<dbReference type="AlphaFoldDB" id="A0A090WZ71"/>
<protein>
    <submittedName>
        <fullName evidence="2">Uncharacterized protein</fullName>
    </submittedName>
</protein>
<dbReference type="Proteomes" id="UP000030184">
    <property type="component" value="Unassembled WGS sequence"/>
</dbReference>
<proteinExistence type="predicted"/>
<feature type="transmembrane region" description="Helical" evidence="1">
    <location>
        <begin position="114"/>
        <end position="136"/>
    </location>
</feature>
<sequence length="175" mass="20531">MKRVHGMQKNITVNTTMGRMPMLMIPYQRKVFSKMISSFIIYLYGDDIIFSKFKMWCKVETKRNKSRLIFPQVNPVDIYIGNLTNGFKLYKHFFIPICLWDLKMFSIPNSSSPLIVFTIMMTMTQIVEGISVIIGMRTAYGFPRRIIIIFFVCVLRIGFNKFPINIKVVLRSITF</sequence>
<accession>A0A090WZ71</accession>
<evidence type="ECO:0000313" key="3">
    <source>
        <dbReference type="EMBL" id="GAL88691.1"/>
    </source>
</evidence>
<keyword evidence="1" id="KW-0812">Transmembrane</keyword>
<evidence type="ECO:0000313" key="5">
    <source>
        <dbReference type="Proteomes" id="UP000030184"/>
    </source>
</evidence>
<keyword evidence="1" id="KW-0472">Membrane</keyword>
<keyword evidence="5" id="KW-1185">Reference proteome</keyword>